<proteinExistence type="predicted"/>
<evidence type="ECO:0000256" key="1">
    <source>
        <dbReference type="SAM" id="SignalP"/>
    </source>
</evidence>
<feature type="signal peptide" evidence="1">
    <location>
        <begin position="1"/>
        <end position="21"/>
    </location>
</feature>
<dbReference type="RefSeq" id="WP_157730202.1">
    <property type="nucleotide sequence ID" value="NZ_LT899436.1"/>
</dbReference>
<dbReference type="OrthoDB" id="1163466at2"/>
<evidence type="ECO:0000313" key="3">
    <source>
        <dbReference type="Proteomes" id="UP000215214"/>
    </source>
</evidence>
<evidence type="ECO:0008006" key="4">
    <source>
        <dbReference type="Google" id="ProtNLM"/>
    </source>
</evidence>
<feature type="chain" id="PRO_5013144890" description="Secreted protein" evidence="1">
    <location>
        <begin position="22"/>
        <end position="196"/>
    </location>
</feature>
<reference evidence="2 3" key="1">
    <citation type="submission" date="2017-07" db="EMBL/GenBank/DDBJ databases">
        <authorList>
            <person name="Sun Z.S."/>
            <person name="Albrecht U."/>
            <person name="Echele G."/>
            <person name="Lee C.C."/>
        </authorList>
    </citation>
    <scope>NUCLEOTIDE SEQUENCE [LARGE SCALE GENOMIC DNA]</scope>
    <source>
        <strain evidence="3">type strain: KCTC 22618</strain>
    </source>
</reference>
<protein>
    <recommendedName>
        <fullName evidence="4">Secreted protein</fullName>
    </recommendedName>
</protein>
<organism evidence="2 3">
    <name type="scientific">Tenacibaculum jejuense</name>
    <dbReference type="NCBI Taxonomy" id="584609"/>
    <lineage>
        <taxon>Bacteria</taxon>
        <taxon>Pseudomonadati</taxon>
        <taxon>Bacteroidota</taxon>
        <taxon>Flavobacteriia</taxon>
        <taxon>Flavobacteriales</taxon>
        <taxon>Flavobacteriaceae</taxon>
        <taxon>Tenacibaculum</taxon>
    </lineage>
</organism>
<dbReference type="AlphaFoldDB" id="A0A238UC32"/>
<gene>
    <name evidence="2" type="ORF">TJEJU_2443</name>
</gene>
<keyword evidence="3" id="KW-1185">Reference proteome</keyword>
<keyword evidence="1" id="KW-0732">Signal</keyword>
<dbReference type="EMBL" id="LT899436">
    <property type="protein sequence ID" value="SNR16128.1"/>
    <property type="molecule type" value="Genomic_DNA"/>
</dbReference>
<evidence type="ECO:0000313" key="2">
    <source>
        <dbReference type="EMBL" id="SNR16128.1"/>
    </source>
</evidence>
<sequence>MKKLIALTVLFFSINSLSVFGQVRVGGGISIDINLPIPDVVIIDTPQPRNPMPAPRRQPRRIKKRRNECNSCRHNERYSYGEIQNQNGPLGRQIYNVVGARLEPLQNGVEVVSYKLNSGDILELFIITEKPNDYNYHVYGGDCMCENNRIEKVLLNGQYLELEDGNLSLQPRGRGFHSVVNLHSVYEGDFNGSVNF</sequence>
<name>A0A238UC32_9FLAO</name>
<dbReference type="Proteomes" id="UP000215214">
    <property type="component" value="Chromosome TJEJU"/>
</dbReference>
<dbReference type="KEGG" id="tje:TJEJU_2443"/>
<accession>A0A238UC32</accession>